<dbReference type="CDD" id="cd02236">
    <property type="entry name" value="cupin_CV2614-like"/>
    <property type="match status" value="1"/>
</dbReference>
<dbReference type="Pfam" id="PF07883">
    <property type="entry name" value="Cupin_2"/>
    <property type="match status" value="1"/>
</dbReference>
<dbReference type="Proteomes" id="UP000316905">
    <property type="component" value="Unassembled WGS sequence"/>
</dbReference>
<dbReference type="InterPro" id="IPR013096">
    <property type="entry name" value="Cupin_2"/>
</dbReference>
<protein>
    <submittedName>
        <fullName evidence="2">Cupin domain-containing protein</fullName>
    </submittedName>
</protein>
<dbReference type="OrthoDB" id="287220at2"/>
<keyword evidence="3" id="KW-1185">Reference proteome</keyword>
<dbReference type="Gene3D" id="2.60.120.10">
    <property type="entry name" value="Jelly Rolls"/>
    <property type="match status" value="1"/>
</dbReference>
<gene>
    <name evidence="2" type="ORF">IQ22_04151</name>
</gene>
<name>A0A562PVX4_9PSED</name>
<dbReference type="InterPro" id="IPR011051">
    <property type="entry name" value="RmlC_Cupin_sf"/>
</dbReference>
<dbReference type="RefSeq" id="WP_145145382.1">
    <property type="nucleotide sequence ID" value="NZ_VLKY01000020.1"/>
</dbReference>
<evidence type="ECO:0000313" key="3">
    <source>
        <dbReference type="Proteomes" id="UP000316905"/>
    </source>
</evidence>
<dbReference type="EMBL" id="VLKY01000020">
    <property type="protein sequence ID" value="TWI48236.1"/>
    <property type="molecule type" value="Genomic_DNA"/>
</dbReference>
<organism evidence="2 3">
    <name type="scientific">Pseudomonas duriflava</name>
    <dbReference type="NCBI Taxonomy" id="459528"/>
    <lineage>
        <taxon>Bacteria</taxon>
        <taxon>Pseudomonadati</taxon>
        <taxon>Pseudomonadota</taxon>
        <taxon>Gammaproteobacteria</taxon>
        <taxon>Pseudomonadales</taxon>
        <taxon>Pseudomonadaceae</taxon>
        <taxon>Pseudomonas</taxon>
    </lineage>
</organism>
<dbReference type="SUPFAM" id="SSF51182">
    <property type="entry name" value="RmlC-like cupins"/>
    <property type="match status" value="1"/>
</dbReference>
<proteinExistence type="predicted"/>
<reference evidence="2 3" key="1">
    <citation type="journal article" date="2015" name="Stand. Genomic Sci.">
        <title>Genomic Encyclopedia of Bacterial and Archaeal Type Strains, Phase III: the genomes of soil and plant-associated and newly described type strains.</title>
        <authorList>
            <person name="Whitman W.B."/>
            <person name="Woyke T."/>
            <person name="Klenk H.P."/>
            <person name="Zhou Y."/>
            <person name="Lilburn T.G."/>
            <person name="Beck B.J."/>
            <person name="De Vos P."/>
            <person name="Vandamme P."/>
            <person name="Eisen J.A."/>
            <person name="Garrity G."/>
            <person name="Hugenholtz P."/>
            <person name="Kyrpides N.C."/>
        </authorList>
    </citation>
    <scope>NUCLEOTIDE SEQUENCE [LARGE SCALE GENOMIC DNA]</scope>
    <source>
        <strain evidence="2 3">CGMCC 1.6858</strain>
    </source>
</reference>
<dbReference type="InterPro" id="IPR014710">
    <property type="entry name" value="RmlC-like_jellyroll"/>
</dbReference>
<feature type="domain" description="Cupin type-2" evidence="1">
    <location>
        <begin position="41"/>
        <end position="109"/>
    </location>
</feature>
<sequence length="126" mass="13730">MTKHSCACAPYAETLVQSEESWNGKRYEKYPEGVPQLTVVRMTIPAHTSLPWHTHPMPNAAYILSGQMTVEELATGRSRTIKAGEAFPESVNDTHRGTTGDEETIVIVTYASVAGLPLSVQTADNV</sequence>
<evidence type="ECO:0000259" key="1">
    <source>
        <dbReference type="Pfam" id="PF07883"/>
    </source>
</evidence>
<comment type="caution">
    <text evidence="2">The sequence shown here is derived from an EMBL/GenBank/DDBJ whole genome shotgun (WGS) entry which is preliminary data.</text>
</comment>
<evidence type="ECO:0000313" key="2">
    <source>
        <dbReference type="EMBL" id="TWI48236.1"/>
    </source>
</evidence>
<accession>A0A562PVX4</accession>
<dbReference type="AlphaFoldDB" id="A0A562PVX4"/>